<evidence type="ECO:0000313" key="1">
    <source>
        <dbReference type="EMBL" id="GFY81662.1"/>
    </source>
</evidence>
<dbReference type="EMBL" id="BJWL01000001">
    <property type="protein sequence ID" value="GFY81662.1"/>
    <property type="molecule type" value="Genomic_DNA"/>
</dbReference>
<sequence length="243" mass="26386">MARLFPRHAPSHLFKWRAPFCAFPRSPRLALGEAHSSAAPRLAPRRAPFCAFDNTGVGEGDDGGEGTRPAHEVHVKTTSLVVRLEVHKAKRLKLTSLCKSKDQTLGLYRILGLAKASHWLQGISLFDKSPSLSMIGKWEPSLEGSFDKPLALDSTRSHSSFGPDKGSVESLRSLSLMMKAPFLELCLVSWLVSGSICLWRVVKSQGLVHYETPRALESSFVSLGPGGGMLGEGSSPPSSVYPH</sequence>
<comment type="caution">
    <text evidence="1">The sequence shown here is derived from an EMBL/GenBank/DDBJ whole genome shotgun (WGS) entry which is preliminary data.</text>
</comment>
<gene>
    <name evidence="1" type="ORF">Acr_01g0014700</name>
</gene>
<organism evidence="1 2">
    <name type="scientific">Actinidia rufa</name>
    <dbReference type="NCBI Taxonomy" id="165716"/>
    <lineage>
        <taxon>Eukaryota</taxon>
        <taxon>Viridiplantae</taxon>
        <taxon>Streptophyta</taxon>
        <taxon>Embryophyta</taxon>
        <taxon>Tracheophyta</taxon>
        <taxon>Spermatophyta</taxon>
        <taxon>Magnoliopsida</taxon>
        <taxon>eudicotyledons</taxon>
        <taxon>Gunneridae</taxon>
        <taxon>Pentapetalae</taxon>
        <taxon>asterids</taxon>
        <taxon>Ericales</taxon>
        <taxon>Actinidiaceae</taxon>
        <taxon>Actinidia</taxon>
    </lineage>
</organism>
<evidence type="ECO:0000313" key="2">
    <source>
        <dbReference type="Proteomes" id="UP000585474"/>
    </source>
</evidence>
<dbReference type="Proteomes" id="UP000585474">
    <property type="component" value="Unassembled WGS sequence"/>
</dbReference>
<keyword evidence="2" id="KW-1185">Reference proteome</keyword>
<proteinExistence type="predicted"/>
<name>A0A7J0E5X2_9ERIC</name>
<dbReference type="AlphaFoldDB" id="A0A7J0E5X2"/>
<accession>A0A7J0E5X2</accession>
<reference evidence="1 2" key="1">
    <citation type="submission" date="2019-07" db="EMBL/GenBank/DDBJ databases">
        <title>De Novo Assembly of kiwifruit Actinidia rufa.</title>
        <authorList>
            <person name="Sugita-Konishi S."/>
            <person name="Sato K."/>
            <person name="Mori E."/>
            <person name="Abe Y."/>
            <person name="Kisaki G."/>
            <person name="Hamano K."/>
            <person name="Suezawa K."/>
            <person name="Otani M."/>
            <person name="Fukuda T."/>
            <person name="Manabe T."/>
            <person name="Gomi K."/>
            <person name="Tabuchi M."/>
            <person name="Akimitsu K."/>
            <person name="Kataoka I."/>
        </authorList>
    </citation>
    <scope>NUCLEOTIDE SEQUENCE [LARGE SCALE GENOMIC DNA]</scope>
    <source>
        <strain evidence="2">cv. Fuchu</strain>
    </source>
</reference>
<dbReference type="OrthoDB" id="413467at2759"/>
<protein>
    <submittedName>
        <fullName evidence="1">Uncharacterized protein</fullName>
    </submittedName>
</protein>